<comment type="caution">
    <text evidence="2">The sequence shown here is derived from an EMBL/GenBank/DDBJ whole genome shotgun (WGS) entry which is preliminary data.</text>
</comment>
<name>A0A8S9WZX7_APOLU</name>
<feature type="region of interest" description="Disordered" evidence="1">
    <location>
        <begin position="1"/>
        <end position="48"/>
    </location>
</feature>
<dbReference type="EMBL" id="WIXP02000013">
    <property type="protein sequence ID" value="KAF6200885.1"/>
    <property type="molecule type" value="Genomic_DNA"/>
</dbReference>
<feature type="compositionally biased region" description="Low complexity" evidence="1">
    <location>
        <begin position="25"/>
        <end position="35"/>
    </location>
</feature>
<evidence type="ECO:0000313" key="2">
    <source>
        <dbReference type="EMBL" id="KAF6200885.1"/>
    </source>
</evidence>
<reference evidence="2" key="1">
    <citation type="journal article" date="2021" name="Mol. Ecol. Resour.">
        <title>Apolygus lucorum genome provides insights into omnivorousness and mesophyll feeding.</title>
        <authorList>
            <person name="Liu Y."/>
            <person name="Liu H."/>
            <person name="Wang H."/>
            <person name="Huang T."/>
            <person name="Liu B."/>
            <person name="Yang B."/>
            <person name="Yin L."/>
            <person name="Li B."/>
            <person name="Zhang Y."/>
            <person name="Zhang S."/>
            <person name="Jiang F."/>
            <person name="Zhang X."/>
            <person name="Ren Y."/>
            <person name="Wang B."/>
            <person name="Wang S."/>
            <person name="Lu Y."/>
            <person name="Wu K."/>
            <person name="Fan W."/>
            <person name="Wang G."/>
        </authorList>
    </citation>
    <scope>NUCLEOTIDE SEQUENCE</scope>
    <source>
        <strain evidence="2">12Hb</strain>
    </source>
</reference>
<accession>A0A8S9WZX7</accession>
<dbReference type="AlphaFoldDB" id="A0A8S9WZX7"/>
<proteinExistence type="predicted"/>
<feature type="compositionally biased region" description="Basic residues" evidence="1">
    <location>
        <begin position="1"/>
        <end position="13"/>
    </location>
</feature>
<evidence type="ECO:0000313" key="3">
    <source>
        <dbReference type="Proteomes" id="UP000466442"/>
    </source>
</evidence>
<dbReference type="Proteomes" id="UP000466442">
    <property type="component" value="Unassembled WGS sequence"/>
</dbReference>
<gene>
    <name evidence="2" type="ORF">GE061_005332</name>
</gene>
<keyword evidence="3" id="KW-1185">Reference proteome</keyword>
<evidence type="ECO:0000256" key="1">
    <source>
        <dbReference type="SAM" id="MobiDB-lite"/>
    </source>
</evidence>
<protein>
    <submittedName>
        <fullName evidence="2">Uncharacterized protein</fullName>
    </submittedName>
</protein>
<organism evidence="2 3">
    <name type="scientific">Apolygus lucorum</name>
    <name type="common">Small green plant bug</name>
    <name type="synonym">Lygocoris lucorum</name>
    <dbReference type="NCBI Taxonomy" id="248454"/>
    <lineage>
        <taxon>Eukaryota</taxon>
        <taxon>Metazoa</taxon>
        <taxon>Ecdysozoa</taxon>
        <taxon>Arthropoda</taxon>
        <taxon>Hexapoda</taxon>
        <taxon>Insecta</taxon>
        <taxon>Pterygota</taxon>
        <taxon>Neoptera</taxon>
        <taxon>Paraneoptera</taxon>
        <taxon>Hemiptera</taxon>
        <taxon>Heteroptera</taxon>
        <taxon>Panheteroptera</taxon>
        <taxon>Cimicomorpha</taxon>
        <taxon>Miridae</taxon>
        <taxon>Mirini</taxon>
        <taxon>Apolygus</taxon>
    </lineage>
</organism>
<sequence>MTKSKRLFKKRKTIPPSNRPRTATPEVEPPNIENVESADGTRSTPGSFRLSHSAQASSAEKKFGSLLGNYGELESDRMYDILDIQDFGNSLASVMCCKVCGGQVDFTVETRVGVAAQIQQFEVEEGEEPAYGAGLH</sequence>